<sequence>MLWNIASFSPQGKGFIGQGVPKGARYNDIFSKRSISIDLTRTRKRVSKSIHDFSRQSCSTFAICNLGSWKAKPAIVFVFQFTGSNKGIKLFLRPFIRDSRPNFKDVLIKELFPDA</sequence>
<organism evidence="1 2">
    <name type="scientific">Pseudomonas fluorescens</name>
    <dbReference type="NCBI Taxonomy" id="294"/>
    <lineage>
        <taxon>Bacteria</taxon>
        <taxon>Pseudomonadati</taxon>
        <taxon>Pseudomonadota</taxon>
        <taxon>Gammaproteobacteria</taxon>
        <taxon>Pseudomonadales</taxon>
        <taxon>Pseudomonadaceae</taxon>
        <taxon>Pseudomonas</taxon>
    </lineage>
</organism>
<gene>
    <name evidence="1" type="ORF">AO353_24600</name>
</gene>
<reference evidence="1 2" key="2">
    <citation type="journal article" date="2018" name="Nature">
        <title>Mutant phenotypes for thousands of bacterial genes of unknown function.</title>
        <authorList>
            <person name="Price M.N."/>
            <person name="Wetmore K.M."/>
            <person name="Waters R.J."/>
            <person name="Callaghan M."/>
            <person name="Ray J."/>
            <person name="Liu H."/>
            <person name="Kuehl J.V."/>
            <person name="Melnyk R.A."/>
            <person name="Lamson J.S."/>
            <person name="Suh Y."/>
            <person name="Carlson H.K."/>
            <person name="Esquivel Z."/>
            <person name="Sadeeshkumar H."/>
            <person name="Chakraborty R."/>
            <person name="Zane G.M."/>
            <person name="Rubin B.E."/>
            <person name="Wall J.D."/>
            <person name="Visel A."/>
            <person name="Bristow J."/>
            <person name="Blow M.J."/>
            <person name="Arkin A.P."/>
            <person name="Deutschbauer A.M."/>
        </authorList>
    </citation>
    <scope>NUCLEOTIDE SEQUENCE [LARGE SCALE GENOMIC DNA]</scope>
    <source>
        <strain evidence="1 2">FW300-N2E3</strain>
    </source>
</reference>
<name>A0A0N9WA69_PSEFL</name>
<protein>
    <submittedName>
        <fullName evidence="1">Uncharacterized protein</fullName>
    </submittedName>
</protein>
<reference evidence="2" key="1">
    <citation type="submission" date="2015-09" db="EMBL/GenBank/DDBJ databases">
        <title>Whole genome sequence of Pseudomonas fluorescens FW300-N2E3.</title>
        <authorList>
            <person name="Ray J."/>
            <person name="Melnyk R."/>
            <person name="Deutschbauer A."/>
        </authorList>
    </citation>
    <scope>NUCLEOTIDE SEQUENCE [LARGE SCALE GENOMIC DNA]</scope>
    <source>
        <strain evidence="2">FW300-N2E3</strain>
    </source>
</reference>
<proteinExistence type="predicted"/>
<evidence type="ECO:0000313" key="1">
    <source>
        <dbReference type="EMBL" id="ALI04089.1"/>
    </source>
</evidence>
<dbReference type="Proteomes" id="UP000066487">
    <property type="component" value="Chromosome"/>
</dbReference>
<evidence type="ECO:0000313" key="2">
    <source>
        <dbReference type="Proteomes" id="UP000066487"/>
    </source>
</evidence>
<dbReference type="EMBL" id="CP012830">
    <property type="protein sequence ID" value="ALI04089.1"/>
    <property type="molecule type" value="Genomic_DNA"/>
</dbReference>
<accession>A0A0N9WA69</accession>
<dbReference type="AlphaFoldDB" id="A0A0N9WA69"/>